<evidence type="ECO:0000256" key="1">
    <source>
        <dbReference type="ARBA" id="ARBA00022679"/>
    </source>
</evidence>
<dbReference type="Gene3D" id="1.10.510.10">
    <property type="entry name" value="Transferase(Phosphotransferase) domain 1"/>
    <property type="match status" value="1"/>
</dbReference>
<dbReference type="PROSITE" id="PS50011">
    <property type="entry name" value="PROTEIN_KINASE_DOM"/>
    <property type="match status" value="1"/>
</dbReference>
<dbReference type="InterPro" id="IPR019734">
    <property type="entry name" value="TPR_rpt"/>
</dbReference>
<dbReference type="PROSITE" id="PS00107">
    <property type="entry name" value="PROTEIN_KINASE_ATP"/>
    <property type="match status" value="1"/>
</dbReference>
<dbReference type="GO" id="GO:0005524">
    <property type="term" value="F:ATP binding"/>
    <property type="evidence" value="ECO:0007669"/>
    <property type="project" value="UniProtKB-UniRule"/>
</dbReference>
<keyword evidence="5" id="KW-0802">TPR repeat</keyword>
<evidence type="ECO:0000256" key="6">
    <source>
        <dbReference type="PROSITE-ProRule" id="PRU10141"/>
    </source>
</evidence>
<dbReference type="InterPro" id="IPR000719">
    <property type="entry name" value="Prot_kinase_dom"/>
</dbReference>
<dbReference type="PROSITE" id="PS50005">
    <property type="entry name" value="TPR"/>
    <property type="match status" value="1"/>
</dbReference>
<name>A0A9X3EMI7_9BACT</name>
<keyword evidence="4 6" id="KW-0067">ATP-binding</keyword>
<keyword evidence="1" id="KW-0808">Transferase</keyword>
<dbReference type="Gene3D" id="1.25.40.10">
    <property type="entry name" value="Tetratricopeptide repeat domain"/>
    <property type="match status" value="2"/>
</dbReference>
<evidence type="ECO:0000256" key="2">
    <source>
        <dbReference type="ARBA" id="ARBA00022741"/>
    </source>
</evidence>
<comment type="caution">
    <text evidence="9">The sequence shown here is derived from an EMBL/GenBank/DDBJ whole genome shotgun (WGS) entry which is preliminary data.</text>
</comment>
<dbReference type="Gene3D" id="3.30.200.20">
    <property type="entry name" value="Phosphorylase Kinase, domain 1"/>
    <property type="match status" value="1"/>
</dbReference>
<feature type="binding site" evidence="6">
    <location>
        <position position="64"/>
    </location>
    <ligand>
        <name>ATP</name>
        <dbReference type="ChEBI" id="CHEBI:30616"/>
    </ligand>
</feature>
<dbReference type="SMART" id="SM00028">
    <property type="entry name" value="TPR"/>
    <property type="match status" value="6"/>
</dbReference>
<dbReference type="InterPro" id="IPR011009">
    <property type="entry name" value="Kinase-like_dom_sf"/>
</dbReference>
<protein>
    <submittedName>
        <fullName evidence="9">Tetratricopeptide repeat protein</fullName>
    </submittedName>
</protein>
<dbReference type="PANTHER" id="PTHR43289:SF6">
    <property type="entry name" value="SERINE_THREONINE-PROTEIN KINASE NEKL-3"/>
    <property type="match status" value="1"/>
</dbReference>
<dbReference type="Proteomes" id="UP001150924">
    <property type="component" value="Unassembled WGS sequence"/>
</dbReference>
<keyword evidence="10" id="KW-1185">Reference proteome</keyword>
<dbReference type="InterPro" id="IPR017441">
    <property type="entry name" value="Protein_kinase_ATP_BS"/>
</dbReference>
<dbReference type="SUPFAM" id="SSF48452">
    <property type="entry name" value="TPR-like"/>
    <property type="match status" value="2"/>
</dbReference>
<organism evidence="9 10">
    <name type="scientific">Nannocystis pusilla</name>
    <dbReference type="NCBI Taxonomy" id="889268"/>
    <lineage>
        <taxon>Bacteria</taxon>
        <taxon>Pseudomonadati</taxon>
        <taxon>Myxococcota</taxon>
        <taxon>Polyangia</taxon>
        <taxon>Nannocystales</taxon>
        <taxon>Nannocystaceae</taxon>
        <taxon>Nannocystis</taxon>
    </lineage>
</organism>
<evidence type="ECO:0000256" key="5">
    <source>
        <dbReference type="PROSITE-ProRule" id="PRU00339"/>
    </source>
</evidence>
<keyword evidence="3" id="KW-0418">Kinase</keyword>
<dbReference type="InterPro" id="IPR008271">
    <property type="entry name" value="Ser/Thr_kinase_AS"/>
</dbReference>
<dbReference type="PANTHER" id="PTHR43289">
    <property type="entry name" value="MITOGEN-ACTIVATED PROTEIN KINASE KINASE KINASE 20-RELATED"/>
    <property type="match status" value="1"/>
</dbReference>
<dbReference type="CDD" id="cd14014">
    <property type="entry name" value="STKc_PknB_like"/>
    <property type="match status" value="1"/>
</dbReference>
<dbReference type="PROSITE" id="PS00108">
    <property type="entry name" value="PROTEIN_KINASE_ST"/>
    <property type="match status" value="1"/>
</dbReference>
<dbReference type="GO" id="GO:0004674">
    <property type="term" value="F:protein serine/threonine kinase activity"/>
    <property type="evidence" value="ECO:0007669"/>
    <property type="project" value="TreeGrafter"/>
</dbReference>
<feature type="domain" description="Protein kinase" evidence="8">
    <location>
        <begin position="35"/>
        <end position="291"/>
    </location>
</feature>
<evidence type="ECO:0000256" key="7">
    <source>
        <dbReference type="SAM" id="MobiDB-lite"/>
    </source>
</evidence>
<reference evidence="9" key="1">
    <citation type="submission" date="2022-11" db="EMBL/GenBank/DDBJ databases">
        <title>Minimal conservation of predation-associated metabolite biosynthetic gene clusters underscores biosynthetic potential of Myxococcota including descriptions for ten novel species: Archangium lansinium sp. nov., Myxococcus landrumus sp. nov., Nannocystis bai.</title>
        <authorList>
            <person name="Ahearne A."/>
            <person name="Stevens C."/>
            <person name="Phillips K."/>
        </authorList>
    </citation>
    <scope>NUCLEOTIDE SEQUENCE</scope>
    <source>
        <strain evidence="9">Na p29</strain>
    </source>
</reference>
<dbReference type="EMBL" id="JAPNKE010000002">
    <property type="protein sequence ID" value="MCY1006769.1"/>
    <property type="molecule type" value="Genomic_DNA"/>
</dbReference>
<evidence type="ECO:0000259" key="8">
    <source>
        <dbReference type="PROSITE" id="PS50011"/>
    </source>
</evidence>
<proteinExistence type="predicted"/>
<dbReference type="RefSeq" id="WP_267769141.1">
    <property type="nucleotide sequence ID" value="NZ_JAPNKE010000002.1"/>
</dbReference>
<dbReference type="Pfam" id="PF13424">
    <property type="entry name" value="TPR_12"/>
    <property type="match status" value="1"/>
</dbReference>
<dbReference type="InterPro" id="IPR011990">
    <property type="entry name" value="TPR-like_helical_dom_sf"/>
</dbReference>
<accession>A0A9X3EMI7</accession>
<feature type="compositionally biased region" description="Acidic residues" evidence="7">
    <location>
        <begin position="1"/>
        <end position="10"/>
    </location>
</feature>
<evidence type="ECO:0000313" key="10">
    <source>
        <dbReference type="Proteomes" id="UP001150924"/>
    </source>
</evidence>
<evidence type="ECO:0000256" key="3">
    <source>
        <dbReference type="ARBA" id="ARBA00022777"/>
    </source>
</evidence>
<feature type="region of interest" description="Disordered" evidence="7">
    <location>
        <begin position="186"/>
        <end position="206"/>
    </location>
</feature>
<dbReference type="PROSITE" id="PS50293">
    <property type="entry name" value="TPR_REGION"/>
    <property type="match status" value="1"/>
</dbReference>
<feature type="region of interest" description="Disordered" evidence="7">
    <location>
        <begin position="1"/>
        <end position="27"/>
    </location>
</feature>
<keyword evidence="2 6" id="KW-0547">Nucleotide-binding</keyword>
<feature type="repeat" description="TPR" evidence="5">
    <location>
        <begin position="627"/>
        <end position="660"/>
    </location>
</feature>
<dbReference type="SUPFAM" id="SSF56112">
    <property type="entry name" value="Protein kinase-like (PK-like)"/>
    <property type="match status" value="1"/>
</dbReference>
<dbReference type="Pfam" id="PF00069">
    <property type="entry name" value="Pkinase"/>
    <property type="match status" value="1"/>
</dbReference>
<evidence type="ECO:0000256" key="4">
    <source>
        <dbReference type="ARBA" id="ARBA00022840"/>
    </source>
</evidence>
<evidence type="ECO:0000313" key="9">
    <source>
        <dbReference type="EMBL" id="MCY1006769.1"/>
    </source>
</evidence>
<sequence>MSAGDVEDTVPGDKAPASPRASPEPVEVPQSIGRYRVLSQLGVGGMGVVYAAYDNDLDRKVAIKLVLPDSESLGREAALLREAQALAKVEHPHVVRVYEVGNYRGQVYLVMEFLSGATLRSWMRAEPRPWRQRLAVLIQAGRGLQAAHDAGVVHRDFKPDNVVVDGSGLARVVDFGLAQADAGEDDSTVLGTPRYMPPEQWRGESAGPRADQFSFAVTLYEALYGRRPFAGATTILLREAIEIGMVPPPPSDSQVPRRFFRILERALSPSPEARWPSMADMLAALEHDPWAVPLRVLAVSVALVVVGVAGYATATVRATDSPRCEAAGERLDAVWGEPQRVEVRRAFKGTGLGFARDVGDRVIARLDDYADGWRDQRRAVCEEHAAGLQTDRLTDLRNACLDQRLAHLSALTQVFMAPDLSVVENAVQATAALPGLAACADANALLAVILPDDPAVVREIEALRAQLARADVLEQTGRYEEGLKIAAEVRKEAARLGYAPLAAEAALSDGRLRMAATPGAEAEAALAEAVRLGIANDQYAVAAEAAVIHMYVVGSDESRRSEGLASVMYAEALVARARGDARLVALLHNNIGTLHDDREGSVDLARAHYERAIEALRVRGEADPLAAIVHHNLGIMYVNHGRLDEARAQFERALELFATVFGADHPLGAHPRVGFGDVATRRGAFAEAIPSYREAIALMEPSLGAEHQFLLDPLAGLGVAYVRVGMHAEARPYLTRALTIAERDGLRREPVGDALVGLADIAASAGRTAEARDFYGRAADLYEASLESDPAKASRAALQAGELSAALGERDEAIRWFERVRVSQRGSELERGQAALSLATLLSSRAAEHARVCALLTSGRSAVPEGDLRRTDTEALFAACERH</sequence>
<gene>
    <name evidence="9" type="ORF">OV079_14645</name>
</gene>
<dbReference type="AlphaFoldDB" id="A0A9X3EMI7"/>
<dbReference type="Pfam" id="PF13432">
    <property type="entry name" value="TPR_16"/>
    <property type="match status" value="1"/>
</dbReference>